<sequence length="262" mass="31614">MSHYSLFAIGFENEEELEEMMSFYDENLKTIPHVYKTKEYIIQLGKKKYKEKCRLIEFYSTEPEKTIEEYGVYVKELYENRDKDGMFNYYKDPEDYYKWFVSGQKTDRNGNLLSNDNPNSKWDYYSVERETTIGELKKEFENARRNFDPSRYEYIWDTVVNGTKPEKMDLNHFMLLWNVPSKEKMLELYKTKEEYISFQRNMFCPSYSVLLPEGWFEPGTVVSFGMSTASADEEHIFRKDYYKNFIEPFSDDTIVYVIDCHI</sequence>
<dbReference type="AlphaFoldDB" id="E9SEU2"/>
<dbReference type="OrthoDB" id="9152081at2"/>
<keyword evidence="2" id="KW-1185">Reference proteome</keyword>
<protein>
    <submittedName>
        <fullName evidence="1">Uncharacterized protein</fullName>
    </submittedName>
</protein>
<dbReference type="RefSeq" id="WP_002851373.1">
    <property type="nucleotide sequence ID" value="NZ_ADKM02000102.1"/>
</dbReference>
<dbReference type="EMBL" id="ADKM02000102">
    <property type="protein sequence ID" value="EGC02218.1"/>
    <property type="molecule type" value="Genomic_DNA"/>
</dbReference>
<dbReference type="STRING" id="246199.CUS_4830"/>
<gene>
    <name evidence="1" type="ORF">CUS_4830</name>
</gene>
<dbReference type="Proteomes" id="UP000004259">
    <property type="component" value="Unassembled WGS sequence"/>
</dbReference>
<evidence type="ECO:0000313" key="2">
    <source>
        <dbReference type="Proteomes" id="UP000004259"/>
    </source>
</evidence>
<reference evidence="1 2" key="1">
    <citation type="submission" date="2011-02" db="EMBL/GenBank/DDBJ databases">
        <authorList>
            <person name="Nelson K.E."/>
            <person name="Sutton G."/>
            <person name="Torralba M."/>
            <person name="Durkin S."/>
            <person name="Harkins D."/>
            <person name="Montgomery R."/>
            <person name="Ziemer C."/>
            <person name="Klaassens E."/>
            <person name="Ocuiv P."/>
            <person name="Morrison M."/>
        </authorList>
    </citation>
    <scope>NUCLEOTIDE SEQUENCE [LARGE SCALE GENOMIC DNA]</scope>
    <source>
        <strain evidence="1 2">8</strain>
    </source>
</reference>
<name>E9SEU2_RUMAL</name>
<organism evidence="1 2">
    <name type="scientific">Ruminococcus albus 8</name>
    <dbReference type="NCBI Taxonomy" id="246199"/>
    <lineage>
        <taxon>Bacteria</taxon>
        <taxon>Bacillati</taxon>
        <taxon>Bacillota</taxon>
        <taxon>Clostridia</taxon>
        <taxon>Eubacteriales</taxon>
        <taxon>Oscillospiraceae</taxon>
        <taxon>Ruminococcus</taxon>
    </lineage>
</organism>
<comment type="caution">
    <text evidence="1">The sequence shown here is derived from an EMBL/GenBank/DDBJ whole genome shotgun (WGS) entry which is preliminary data.</text>
</comment>
<proteinExistence type="predicted"/>
<evidence type="ECO:0000313" key="1">
    <source>
        <dbReference type="EMBL" id="EGC02218.1"/>
    </source>
</evidence>
<accession>E9SEU2</accession>